<dbReference type="EC" id="2.7.11.1" evidence="4"/>
<evidence type="ECO:0000256" key="10">
    <source>
        <dbReference type="ARBA" id="ARBA00022840"/>
    </source>
</evidence>
<dbReference type="SUPFAM" id="SSF103243">
    <property type="entry name" value="KA1-like"/>
    <property type="match status" value="1"/>
</dbReference>
<dbReference type="Gene3D" id="1.20.1420.30">
    <property type="entry name" value="NCX, central ion-binding region"/>
    <property type="match status" value="1"/>
</dbReference>
<dbReference type="SUPFAM" id="SSF56112">
    <property type="entry name" value="Protein kinase-like (PK-like)"/>
    <property type="match status" value="1"/>
</dbReference>
<dbReference type="Pfam" id="PF16579">
    <property type="entry name" value="AdenylateSensor"/>
    <property type="match status" value="1"/>
</dbReference>
<dbReference type="InterPro" id="IPR044880">
    <property type="entry name" value="NCX_ion-bd_dom_sf"/>
</dbReference>
<reference evidence="19" key="1">
    <citation type="submission" date="2023-03" db="EMBL/GenBank/DDBJ databases">
        <title>Mating type loci evolution in Malassezia.</title>
        <authorList>
            <person name="Coelho M.A."/>
        </authorList>
    </citation>
    <scope>NUCLEOTIDE SEQUENCE</scope>
    <source>
        <strain evidence="19">CBS 9431</strain>
    </source>
</reference>
<dbReference type="InterPro" id="IPR004798">
    <property type="entry name" value="CAX-like"/>
</dbReference>
<evidence type="ECO:0000256" key="12">
    <source>
        <dbReference type="ARBA" id="ARBA00023136"/>
    </source>
</evidence>
<evidence type="ECO:0000256" key="2">
    <source>
        <dbReference type="ARBA" id="ARBA00006234"/>
    </source>
</evidence>
<dbReference type="Gene3D" id="3.30.310.80">
    <property type="entry name" value="Kinase associated domain 1, KA1"/>
    <property type="match status" value="1"/>
</dbReference>
<feature type="transmembrane region" description="Helical" evidence="17">
    <location>
        <begin position="1084"/>
        <end position="1107"/>
    </location>
</feature>
<dbReference type="PANTHER" id="PTHR24346">
    <property type="entry name" value="MAP/MICROTUBULE AFFINITY-REGULATING KINASE"/>
    <property type="match status" value="1"/>
</dbReference>
<dbReference type="CDD" id="cd14079">
    <property type="entry name" value="STKc_AMPK_alpha"/>
    <property type="match status" value="1"/>
</dbReference>
<feature type="transmembrane region" description="Helical" evidence="17">
    <location>
        <begin position="1002"/>
        <end position="1023"/>
    </location>
</feature>
<gene>
    <name evidence="19" type="primary">SNF1</name>
    <name evidence="19" type="ORF">MJAP1_001657</name>
</gene>
<comment type="catalytic activity">
    <reaction evidence="13">
        <text>L-threonyl-[protein] + ATP = O-phospho-L-threonyl-[protein] + ADP + H(+)</text>
        <dbReference type="Rhea" id="RHEA:46608"/>
        <dbReference type="Rhea" id="RHEA-COMP:11060"/>
        <dbReference type="Rhea" id="RHEA-COMP:11605"/>
        <dbReference type="ChEBI" id="CHEBI:15378"/>
        <dbReference type="ChEBI" id="CHEBI:30013"/>
        <dbReference type="ChEBI" id="CHEBI:30616"/>
        <dbReference type="ChEBI" id="CHEBI:61977"/>
        <dbReference type="ChEBI" id="CHEBI:456216"/>
        <dbReference type="EC" id="2.7.11.1"/>
    </reaction>
</comment>
<evidence type="ECO:0000256" key="16">
    <source>
        <dbReference type="SAM" id="MobiDB-lite"/>
    </source>
</evidence>
<feature type="region of interest" description="Disordered" evidence="16">
    <location>
        <begin position="464"/>
        <end position="603"/>
    </location>
</feature>
<dbReference type="PANTHER" id="PTHR24346:SF110">
    <property type="entry name" value="NON-SPECIFIC SERINE_THREONINE PROTEIN KINASE"/>
    <property type="match status" value="1"/>
</dbReference>
<feature type="binding site" evidence="15">
    <location>
        <position position="90"/>
    </location>
    <ligand>
        <name>ATP</name>
        <dbReference type="ChEBI" id="CHEBI:30616"/>
    </ligand>
</feature>
<keyword evidence="11 17" id="KW-1133">Transmembrane helix</keyword>
<dbReference type="InterPro" id="IPR008271">
    <property type="entry name" value="Ser/Thr_kinase_AS"/>
</dbReference>
<comment type="subcellular location">
    <subcellularLocation>
        <location evidence="1">Membrane</location>
        <topology evidence="1">Multi-pass membrane protein</topology>
    </subcellularLocation>
</comment>
<accession>A0AAF0EXE5</accession>
<evidence type="ECO:0000313" key="19">
    <source>
        <dbReference type="EMBL" id="WFD38695.1"/>
    </source>
</evidence>
<feature type="compositionally biased region" description="Polar residues" evidence="16">
    <location>
        <begin position="1"/>
        <end position="13"/>
    </location>
</feature>
<keyword evidence="20" id="KW-1185">Reference proteome</keyword>
<keyword evidence="7 17" id="KW-0812">Transmembrane</keyword>
<dbReference type="GO" id="GO:0005524">
    <property type="term" value="F:ATP binding"/>
    <property type="evidence" value="ECO:0007669"/>
    <property type="project" value="UniProtKB-UniRule"/>
</dbReference>
<evidence type="ECO:0000256" key="7">
    <source>
        <dbReference type="ARBA" id="ARBA00022692"/>
    </source>
</evidence>
<feature type="transmembrane region" description="Helical" evidence="17">
    <location>
        <begin position="921"/>
        <end position="943"/>
    </location>
</feature>
<comment type="similarity">
    <text evidence="2">Belongs to the protein kinase superfamily. CAMK Ser/Thr protein kinase family. SNF1 subfamily.</text>
</comment>
<name>A0AAF0EXE5_9BASI</name>
<dbReference type="SMART" id="SM00220">
    <property type="entry name" value="S_TKc"/>
    <property type="match status" value="1"/>
</dbReference>
<dbReference type="InterPro" id="IPR004837">
    <property type="entry name" value="NaCa_Exmemb"/>
</dbReference>
<dbReference type="GO" id="GO:0035556">
    <property type="term" value="P:intracellular signal transduction"/>
    <property type="evidence" value="ECO:0007669"/>
    <property type="project" value="TreeGrafter"/>
</dbReference>
<evidence type="ECO:0000259" key="18">
    <source>
        <dbReference type="PROSITE" id="PS50011"/>
    </source>
</evidence>
<evidence type="ECO:0000256" key="13">
    <source>
        <dbReference type="ARBA" id="ARBA00047899"/>
    </source>
</evidence>
<dbReference type="InterPro" id="IPR011009">
    <property type="entry name" value="Kinase-like_dom_sf"/>
</dbReference>
<keyword evidence="8 15" id="KW-0547">Nucleotide-binding</keyword>
<evidence type="ECO:0000256" key="5">
    <source>
        <dbReference type="ARBA" id="ARBA00022527"/>
    </source>
</evidence>
<dbReference type="Proteomes" id="UP001217754">
    <property type="component" value="Chromosome 2"/>
</dbReference>
<feature type="transmembrane region" description="Helical" evidence="17">
    <location>
        <begin position="853"/>
        <end position="870"/>
    </location>
</feature>
<evidence type="ECO:0000256" key="8">
    <source>
        <dbReference type="ARBA" id="ARBA00022741"/>
    </source>
</evidence>
<feature type="transmembrane region" description="Helical" evidence="17">
    <location>
        <begin position="1114"/>
        <end position="1141"/>
    </location>
</feature>
<keyword evidence="6 19" id="KW-0808">Transferase</keyword>
<dbReference type="GeneID" id="85225306"/>
<evidence type="ECO:0000256" key="11">
    <source>
        <dbReference type="ARBA" id="ARBA00022989"/>
    </source>
</evidence>
<feature type="domain" description="Protein kinase" evidence="18">
    <location>
        <begin position="61"/>
        <end position="312"/>
    </location>
</feature>
<dbReference type="PROSITE" id="PS50011">
    <property type="entry name" value="PROTEIN_KINASE_DOM"/>
    <property type="match status" value="1"/>
</dbReference>
<dbReference type="PROSITE" id="PS00107">
    <property type="entry name" value="PROTEIN_KINASE_ATP"/>
    <property type="match status" value="1"/>
</dbReference>
<dbReference type="FunFam" id="3.30.200.20:FF:000236">
    <property type="entry name" value="Non-specific serine/threonine protein kinase"/>
    <property type="match status" value="1"/>
</dbReference>
<evidence type="ECO:0000256" key="15">
    <source>
        <dbReference type="PROSITE-ProRule" id="PRU10141"/>
    </source>
</evidence>
<feature type="transmembrane region" description="Helical" evidence="17">
    <location>
        <begin position="890"/>
        <end position="909"/>
    </location>
</feature>
<evidence type="ECO:0000256" key="6">
    <source>
        <dbReference type="ARBA" id="ARBA00022679"/>
    </source>
</evidence>
<feature type="region of interest" description="Disordered" evidence="16">
    <location>
        <begin position="664"/>
        <end position="687"/>
    </location>
</feature>
<dbReference type="InterPro" id="IPR032270">
    <property type="entry name" value="AMPK_C"/>
</dbReference>
<evidence type="ECO:0000256" key="3">
    <source>
        <dbReference type="ARBA" id="ARBA00008170"/>
    </source>
</evidence>
<feature type="compositionally biased region" description="Polar residues" evidence="16">
    <location>
        <begin position="666"/>
        <end position="683"/>
    </location>
</feature>
<keyword evidence="12 17" id="KW-0472">Membrane</keyword>
<evidence type="ECO:0000256" key="4">
    <source>
        <dbReference type="ARBA" id="ARBA00012513"/>
    </source>
</evidence>
<feature type="compositionally biased region" description="Acidic residues" evidence="16">
    <location>
        <begin position="563"/>
        <end position="572"/>
    </location>
</feature>
<evidence type="ECO:0000256" key="17">
    <source>
        <dbReference type="SAM" id="Phobius"/>
    </source>
</evidence>
<dbReference type="NCBIfam" id="TIGR00846">
    <property type="entry name" value="caca2"/>
    <property type="match status" value="1"/>
</dbReference>
<dbReference type="NCBIfam" id="TIGR00378">
    <property type="entry name" value="cax"/>
    <property type="match status" value="1"/>
</dbReference>
<keyword evidence="5 19" id="KW-0723">Serine/threonine-protein kinase</keyword>
<proteinExistence type="inferred from homology"/>
<dbReference type="RefSeq" id="XP_060121592.1">
    <property type="nucleotide sequence ID" value="XM_060265609.1"/>
</dbReference>
<comment type="similarity">
    <text evidence="3">Belongs to the Ca(2+):cation antiporter (CaCA) (TC 2.A.19) family.</text>
</comment>
<feature type="transmembrane region" description="Helical" evidence="17">
    <location>
        <begin position="1147"/>
        <end position="1168"/>
    </location>
</feature>
<protein>
    <recommendedName>
        <fullName evidence="4">non-specific serine/threonine protein kinase</fullName>
        <ecNumber evidence="4">2.7.11.1</ecNumber>
    </recommendedName>
</protein>
<evidence type="ECO:0000256" key="9">
    <source>
        <dbReference type="ARBA" id="ARBA00022777"/>
    </source>
</evidence>
<feature type="compositionally biased region" description="Polar residues" evidence="16">
    <location>
        <begin position="472"/>
        <end position="484"/>
    </location>
</feature>
<feature type="compositionally biased region" description="Basic and acidic residues" evidence="16">
    <location>
        <begin position="31"/>
        <end position="45"/>
    </location>
</feature>
<sequence length="1197" mass="131669">MSAQEAPSTTGVPSASGAVSSGSSAVKKRSASSERRHGPRRDPRSSHAPPKGKQPKMLGQYVLQQTLGSGSFGKVKLATHALTGHRVAVKIINKRKISSMDIGGRIKREIQYLKLLRHPHIIKLYEVITTPSDIIMVIEYAGGELFQYIVDNGRMEESEARRFFQQIIAATDYCHRHKIAHRDLKPENLLLDEFLNVKIGDFGLSNFMTDGDFLKTSCGSPNYAAPEVISGRLYSGPEVDVWSCGVILYVMLCGRLPFDDDYIPTLFMKINKGIYTLPPYLSQEAKDLLSSMLVVDPVKRITIAEIQQLPWFQTNLPAYLQTIPTTPSVEKKNFQLGKAPEMDDTLNNDEASLDRAQEEPAPQHESINPALYSQELGAIDPLFVDELMGKVQGFSRHDVLELLRAPNTNQMKVAYSLVRDYHKMLAMASSMLLDTQIAEEGEEAAAQAHPAMANFLAKSPPAWNEGLEGHLNRSTSVRSQSKPSQLPRKGHRTSSGASLDGPIESMTPIDSPLIRRSGNTTDLMHSDGSPAAPMRSRSRRPSRRGAAPDEDLKTRVNELMASVEDETLEGSEIEDHGALSEEESDVNSGRYDDEGSESDFSENDDEYLSFDMVDELPPLSEPMMGTNGASPAENITEKYMHRTSHLAILDSSLPGFHRALAEGSESDATSAAMSQRTTSSVPSRRNRSHWHFGIRSRSRPMEIMLELYRTMQALNMEWAPKTPLPPVSAGLENMTSDERQQVLDALNEEVFYAQTQCVLMGVKIRMDLQLYRVDSNSYLVDFRNVGYARTTDLDADAQNGEVNALRRDGPAPQATHVTSPSYRDSFWWLLTSSKINVLLIFVPLGFLAEALHWGPLSVFLLNFFAIVPLAKLLGDATEQVSIRLGPTLGGLLNATFGNAVELIVAIVALMQGQLRIVQMSLIGSILSNLLLVLGMSFVAGGLYKNENRFAQTPAQASGSIMTLGCFTMVIPAAYWASVQEQLSGVAVEASKHKEAVVGQSGLLFISRGTSILLLGIYIGYLYFQLKSHAYLYEDIEEEEHEEERMSPRAAIAALLLVTVITSFNADYLVSAIDDVANEYKISKVFIGIVLLPIVGNAAEHVTSIWMAAKDKMEIALGVAVGSSIQICLGLVPALVIVGWLVGQPLSLYFHNFETITLVASVLLVSSLIQDGKSNYLEGAMLVALYLVVAMSFWVQPS</sequence>
<dbReference type="FunFam" id="1.10.510.10:FF:000544">
    <property type="entry name" value="Non-specific serine/threonine protein kinase"/>
    <property type="match status" value="1"/>
</dbReference>
<feature type="compositionally biased region" description="Basic and acidic residues" evidence="16">
    <location>
        <begin position="546"/>
        <end position="556"/>
    </location>
</feature>
<keyword evidence="9 19" id="KW-0418">Kinase</keyword>
<feature type="transmembrane region" description="Helical" evidence="17">
    <location>
        <begin position="1175"/>
        <end position="1194"/>
    </location>
</feature>
<dbReference type="AlphaFoldDB" id="A0AAF0EXE5"/>
<dbReference type="GO" id="GO:0016020">
    <property type="term" value="C:membrane"/>
    <property type="evidence" value="ECO:0007669"/>
    <property type="project" value="UniProtKB-SubCell"/>
</dbReference>
<organism evidence="19 20">
    <name type="scientific">Malassezia japonica</name>
    <dbReference type="NCBI Taxonomy" id="223818"/>
    <lineage>
        <taxon>Eukaryota</taxon>
        <taxon>Fungi</taxon>
        <taxon>Dikarya</taxon>
        <taxon>Basidiomycota</taxon>
        <taxon>Ustilaginomycotina</taxon>
        <taxon>Malasseziomycetes</taxon>
        <taxon>Malasseziales</taxon>
        <taxon>Malasseziaceae</taxon>
        <taxon>Malassezia</taxon>
    </lineage>
</organism>
<evidence type="ECO:0000256" key="1">
    <source>
        <dbReference type="ARBA" id="ARBA00004141"/>
    </source>
</evidence>
<dbReference type="CDD" id="cd12122">
    <property type="entry name" value="AMPKA_C"/>
    <property type="match status" value="1"/>
</dbReference>
<dbReference type="InterPro" id="IPR017441">
    <property type="entry name" value="Protein_kinase_ATP_BS"/>
</dbReference>
<dbReference type="Pfam" id="PF01699">
    <property type="entry name" value="Na_Ca_ex"/>
    <property type="match status" value="2"/>
</dbReference>
<dbReference type="InterPro" id="IPR000719">
    <property type="entry name" value="Prot_kinase_dom"/>
</dbReference>
<evidence type="ECO:0000256" key="14">
    <source>
        <dbReference type="ARBA" id="ARBA00048679"/>
    </source>
</evidence>
<feature type="compositionally biased region" description="Low complexity" evidence="16">
    <location>
        <begin position="14"/>
        <end position="25"/>
    </location>
</feature>
<dbReference type="GO" id="GO:0005737">
    <property type="term" value="C:cytoplasm"/>
    <property type="evidence" value="ECO:0007669"/>
    <property type="project" value="TreeGrafter"/>
</dbReference>
<evidence type="ECO:0000313" key="20">
    <source>
        <dbReference type="Proteomes" id="UP001217754"/>
    </source>
</evidence>
<dbReference type="EMBL" id="CP119959">
    <property type="protein sequence ID" value="WFD38695.1"/>
    <property type="molecule type" value="Genomic_DNA"/>
</dbReference>
<dbReference type="GO" id="GO:0015369">
    <property type="term" value="F:calcium:proton antiporter activity"/>
    <property type="evidence" value="ECO:0007669"/>
    <property type="project" value="InterPro"/>
</dbReference>
<keyword evidence="10 15" id="KW-0067">ATP-binding</keyword>
<dbReference type="InterPro" id="IPR028375">
    <property type="entry name" value="KA1/Ssp2_C"/>
</dbReference>
<feature type="transmembrane region" description="Helical" evidence="17">
    <location>
        <begin position="1049"/>
        <end position="1072"/>
    </location>
</feature>
<dbReference type="Gene3D" id="1.10.510.10">
    <property type="entry name" value="Transferase(Phosphotransferase) domain 1"/>
    <property type="match status" value="1"/>
</dbReference>
<dbReference type="Pfam" id="PF00069">
    <property type="entry name" value="Pkinase"/>
    <property type="match status" value="1"/>
</dbReference>
<dbReference type="PROSITE" id="PS00108">
    <property type="entry name" value="PROTEIN_KINASE_ST"/>
    <property type="match status" value="1"/>
</dbReference>
<feature type="region of interest" description="Disordered" evidence="16">
    <location>
        <begin position="1"/>
        <end position="57"/>
    </location>
</feature>
<dbReference type="GO" id="GO:0004674">
    <property type="term" value="F:protein serine/threonine kinase activity"/>
    <property type="evidence" value="ECO:0007669"/>
    <property type="project" value="UniProtKB-KW"/>
</dbReference>
<comment type="catalytic activity">
    <reaction evidence="14">
        <text>L-seryl-[protein] + ATP = O-phospho-L-seryl-[protein] + ADP + H(+)</text>
        <dbReference type="Rhea" id="RHEA:17989"/>
        <dbReference type="Rhea" id="RHEA-COMP:9863"/>
        <dbReference type="Rhea" id="RHEA-COMP:11604"/>
        <dbReference type="ChEBI" id="CHEBI:15378"/>
        <dbReference type="ChEBI" id="CHEBI:29999"/>
        <dbReference type="ChEBI" id="CHEBI:30616"/>
        <dbReference type="ChEBI" id="CHEBI:83421"/>
        <dbReference type="ChEBI" id="CHEBI:456216"/>
        <dbReference type="EC" id="2.7.11.1"/>
    </reaction>
</comment>
<feature type="compositionally biased region" description="Acidic residues" evidence="16">
    <location>
        <begin position="594"/>
        <end position="603"/>
    </location>
</feature>